<dbReference type="Pfam" id="PF03432">
    <property type="entry name" value="Relaxase"/>
    <property type="match status" value="1"/>
</dbReference>
<dbReference type="Proteomes" id="UP000254070">
    <property type="component" value="Unassembled WGS sequence"/>
</dbReference>
<dbReference type="EMBL" id="UGIF01000002">
    <property type="protein sequence ID" value="STP28756.1"/>
    <property type="molecule type" value="Genomic_DNA"/>
</dbReference>
<protein>
    <submittedName>
        <fullName evidence="2">Relaxase/mobilization nuclease domain protein</fullName>
        <ecNumber evidence="2">3.1.-.-</ecNumber>
    </submittedName>
</protein>
<evidence type="ECO:0000313" key="3">
    <source>
        <dbReference type="Proteomes" id="UP000254070"/>
    </source>
</evidence>
<name>A0A377KI82_9ENTE</name>
<organism evidence="2 3">
    <name type="scientific">Enterococcus durans</name>
    <dbReference type="NCBI Taxonomy" id="53345"/>
    <lineage>
        <taxon>Bacteria</taxon>
        <taxon>Bacillati</taxon>
        <taxon>Bacillota</taxon>
        <taxon>Bacilli</taxon>
        <taxon>Lactobacillales</taxon>
        <taxon>Enterococcaceae</taxon>
        <taxon>Enterococcus</taxon>
    </lineage>
</organism>
<keyword evidence="2" id="KW-0378">Hydrolase</keyword>
<gene>
    <name evidence="2" type="ORF">NCTC8129_00926</name>
</gene>
<evidence type="ECO:0000259" key="1">
    <source>
        <dbReference type="Pfam" id="PF03432"/>
    </source>
</evidence>
<dbReference type="AlphaFoldDB" id="A0A377KI82"/>
<proteinExistence type="predicted"/>
<dbReference type="InterPro" id="IPR005094">
    <property type="entry name" value="Endonuclease_MobA/VirD2"/>
</dbReference>
<reference evidence="2 3" key="1">
    <citation type="submission" date="2018-06" db="EMBL/GenBank/DDBJ databases">
        <authorList>
            <consortium name="Pathogen Informatics"/>
            <person name="Doyle S."/>
        </authorList>
    </citation>
    <scope>NUCLEOTIDE SEQUENCE [LARGE SCALE GENOMIC DNA]</scope>
    <source>
        <strain evidence="2 3">NCTC8129</strain>
    </source>
</reference>
<feature type="domain" description="MobA/VirD2-like nuclease" evidence="1">
    <location>
        <begin position="20"/>
        <end position="153"/>
    </location>
</feature>
<sequence length="189" mass="21665">MGATITSKGRKKNLSSLLQYAANPSKKEKCVAVSGINCSDDSEEALQEMNLVRTKMNKSKDIAQAFHVIHSFDKSTSKELSIDKMHEIAVEFAEKAFPNSQIIVASHNDKDHFHSHLVINNINMETCKRLRIDPKDLELMRKINDQVLNEHGLESVNNEYYENLEKRTNLYSNDPSKMKYGKINYQEFV</sequence>
<dbReference type="GO" id="GO:0016787">
    <property type="term" value="F:hydrolase activity"/>
    <property type="evidence" value="ECO:0007669"/>
    <property type="project" value="UniProtKB-KW"/>
</dbReference>
<dbReference type="RefSeq" id="WP_258863788.1">
    <property type="nucleotide sequence ID" value="NZ_UGIF01000002.1"/>
</dbReference>
<evidence type="ECO:0000313" key="2">
    <source>
        <dbReference type="EMBL" id="STP28756.1"/>
    </source>
</evidence>
<dbReference type="EC" id="3.1.-.-" evidence="2"/>
<accession>A0A377KI82</accession>